<evidence type="ECO:0000313" key="4">
    <source>
        <dbReference type="Proteomes" id="UP000029640"/>
    </source>
</evidence>
<organism evidence="3 4">
    <name type="scientific">Pseudohaliea rubra DSM 19751</name>
    <dbReference type="NCBI Taxonomy" id="1265313"/>
    <lineage>
        <taxon>Bacteria</taxon>
        <taxon>Pseudomonadati</taxon>
        <taxon>Pseudomonadota</taxon>
        <taxon>Gammaproteobacteria</taxon>
        <taxon>Cellvibrionales</taxon>
        <taxon>Halieaceae</taxon>
        <taxon>Pseudohaliea</taxon>
    </lineage>
</organism>
<sequence length="265" mass="28530">MGFHADTAVEAVADGRYGATLQEGWDVVGNANGGYLLAIAARAMMAASGRPHPVTLSAHFLSPGRPGPLTIDCETIKEGRRFATLSATLASAERPLLRLLGGFADLGALEGPARIEEQPPELPPPDECPRVRAAPEGFPPAMMDRIDLRLHPEDAGFKAGRPSGRPLFRGWFRLLDEEPLDACALLLALDAFPPTIFNANLPVSWTPTVELTAHLRAIPAPGWLRCRFSTRFIAGGLMEEDGELWDSEGHFVAQSRQLALVPRGG</sequence>
<dbReference type="PATRIC" id="fig|1265313.6.peg.2408"/>
<comment type="caution">
    <text evidence="3">The sequence shown here is derived from an EMBL/GenBank/DDBJ whole genome shotgun (WGS) entry which is preliminary data.</text>
</comment>
<dbReference type="InterPro" id="IPR049450">
    <property type="entry name" value="ACOT8-like_C"/>
</dbReference>
<dbReference type="InterPro" id="IPR049449">
    <property type="entry name" value="TesB_ACOT8-like_N"/>
</dbReference>
<name>A0A095VNF4_9GAMM</name>
<evidence type="ECO:0000313" key="3">
    <source>
        <dbReference type="EMBL" id="KGE03002.1"/>
    </source>
</evidence>
<dbReference type="Gene3D" id="2.40.160.210">
    <property type="entry name" value="Acyl-CoA thioesterase, double hotdog domain"/>
    <property type="match status" value="1"/>
</dbReference>
<reference evidence="3 4" key="1">
    <citation type="journal article" date="2014" name="Genome Announc.">
        <title>Genome Sequence of Gammaproteobacterial Pseudohaliea rubra Type Strain DSM 19751, Isolated from Coastal Seawater of the Mediterranean Sea.</title>
        <authorList>
            <person name="Spring S."/>
            <person name="Fiebig A."/>
            <person name="Riedel T."/>
            <person name="Goker M."/>
            <person name="Klenk H.P."/>
        </authorList>
    </citation>
    <scope>NUCLEOTIDE SEQUENCE [LARGE SCALE GENOMIC DNA]</scope>
    <source>
        <strain evidence="3 4">DSM 19751</strain>
    </source>
</reference>
<evidence type="ECO:0000259" key="1">
    <source>
        <dbReference type="Pfam" id="PF13622"/>
    </source>
</evidence>
<dbReference type="Pfam" id="PF20789">
    <property type="entry name" value="4HBT_3C"/>
    <property type="match status" value="1"/>
</dbReference>
<protein>
    <submittedName>
        <fullName evidence="3">TesB-like acyl-CoA thioesterase 3</fullName>
    </submittedName>
</protein>
<accession>A0A095VNF4</accession>
<dbReference type="eggNOG" id="COG2050">
    <property type="taxonomic scope" value="Bacteria"/>
</dbReference>
<dbReference type="OrthoDB" id="7059210at2"/>
<dbReference type="PANTHER" id="PTHR38110">
    <property type="entry name" value="CHROMOSOME 23, WHOLE GENOME SHOTGUN SEQUENCE"/>
    <property type="match status" value="1"/>
</dbReference>
<dbReference type="InterPro" id="IPR029069">
    <property type="entry name" value="HotDog_dom_sf"/>
</dbReference>
<dbReference type="InterPro" id="IPR052389">
    <property type="entry name" value="Sec_Metab_Biosynth-Assoc"/>
</dbReference>
<dbReference type="RefSeq" id="WP_052094509.1">
    <property type="nucleotide sequence ID" value="NZ_KN234759.1"/>
</dbReference>
<dbReference type="PANTHER" id="PTHR38110:SF1">
    <property type="entry name" value="THIOESTERASE DOMAIN-CONTAINING PROTEIN"/>
    <property type="match status" value="1"/>
</dbReference>
<evidence type="ECO:0000259" key="2">
    <source>
        <dbReference type="Pfam" id="PF20789"/>
    </source>
</evidence>
<dbReference type="SUPFAM" id="SSF54637">
    <property type="entry name" value="Thioesterase/thiol ester dehydrase-isomerase"/>
    <property type="match status" value="2"/>
</dbReference>
<feature type="domain" description="Acyl-CoA thioesterase-like C-terminal" evidence="2">
    <location>
        <begin position="125"/>
        <end position="261"/>
    </location>
</feature>
<dbReference type="EMBL" id="AUVB01000077">
    <property type="protein sequence ID" value="KGE03002.1"/>
    <property type="molecule type" value="Genomic_DNA"/>
</dbReference>
<dbReference type="AlphaFoldDB" id="A0A095VNF4"/>
<dbReference type="HOGENOM" id="CLU_068888_0_0_6"/>
<dbReference type="InterPro" id="IPR042171">
    <property type="entry name" value="Acyl-CoA_hotdog"/>
</dbReference>
<dbReference type="Proteomes" id="UP000029640">
    <property type="component" value="Unassembled WGS sequence"/>
</dbReference>
<dbReference type="Pfam" id="PF13622">
    <property type="entry name" value="4HBT_3"/>
    <property type="match status" value="1"/>
</dbReference>
<feature type="domain" description="Acyl-CoA thioesterase-like N-terminal HotDog" evidence="1">
    <location>
        <begin position="22"/>
        <end position="99"/>
    </location>
</feature>
<gene>
    <name evidence="3" type="ORF">HRUBRA_02440</name>
</gene>
<proteinExistence type="predicted"/>
<keyword evidence="4" id="KW-1185">Reference proteome</keyword>
<dbReference type="STRING" id="1265313.HRUBRA_02440"/>